<feature type="non-terminal residue" evidence="1">
    <location>
        <position position="1"/>
    </location>
</feature>
<dbReference type="Proteomes" id="UP000291084">
    <property type="component" value="Chromosome 4"/>
</dbReference>
<keyword evidence="2" id="KW-1185">Reference proteome</keyword>
<proteinExistence type="predicted"/>
<sequence length="113" mass="12948">KKILSIVSYYSVHFENPISPFSLFLSYIPPLIVHAHSSFVSPFPLFARNTPVYTTLLLQPHSTHRLHLLPVLPGTVEAHTTLHLRRLSVVRSCCYPKICVVSDLEARLRLYRI</sequence>
<evidence type="ECO:0000313" key="2">
    <source>
        <dbReference type="Proteomes" id="UP000291084"/>
    </source>
</evidence>
<dbReference type="AlphaFoldDB" id="A0A0S3RWY6"/>
<gene>
    <name evidence="1" type="primary">Vigan.04G257500</name>
    <name evidence="1" type="ORF">VIGAN_04257500</name>
</gene>
<protein>
    <submittedName>
        <fullName evidence="1">Uncharacterized protein</fullName>
    </submittedName>
</protein>
<reference evidence="1 2" key="1">
    <citation type="journal article" date="2015" name="Sci. Rep.">
        <title>The power of single molecule real-time sequencing technology in the de novo assembly of a eukaryotic genome.</title>
        <authorList>
            <person name="Sakai H."/>
            <person name="Naito K."/>
            <person name="Ogiso-Tanaka E."/>
            <person name="Takahashi Y."/>
            <person name="Iseki K."/>
            <person name="Muto C."/>
            <person name="Satou K."/>
            <person name="Teruya K."/>
            <person name="Shiroma A."/>
            <person name="Shimoji M."/>
            <person name="Hirano T."/>
            <person name="Itoh T."/>
            <person name="Kaga A."/>
            <person name="Tomooka N."/>
        </authorList>
    </citation>
    <scope>NUCLEOTIDE SEQUENCE [LARGE SCALE GENOMIC DNA]</scope>
    <source>
        <strain evidence="2">cv. Shumari</strain>
    </source>
</reference>
<organism evidence="1 2">
    <name type="scientific">Vigna angularis var. angularis</name>
    <dbReference type="NCBI Taxonomy" id="157739"/>
    <lineage>
        <taxon>Eukaryota</taxon>
        <taxon>Viridiplantae</taxon>
        <taxon>Streptophyta</taxon>
        <taxon>Embryophyta</taxon>
        <taxon>Tracheophyta</taxon>
        <taxon>Spermatophyta</taxon>
        <taxon>Magnoliopsida</taxon>
        <taxon>eudicotyledons</taxon>
        <taxon>Gunneridae</taxon>
        <taxon>Pentapetalae</taxon>
        <taxon>rosids</taxon>
        <taxon>fabids</taxon>
        <taxon>Fabales</taxon>
        <taxon>Fabaceae</taxon>
        <taxon>Papilionoideae</taxon>
        <taxon>50 kb inversion clade</taxon>
        <taxon>NPAAA clade</taxon>
        <taxon>indigoferoid/millettioid clade</taxon>
        <taxon>Phaseoleae</taxon>
        <taxon>Vigna</taxon>
    </lineage>
</organism>
<dbReference type="EMBL" id="AP015037">
    <property type="protein sequence ID" value="BAT85080.1"/>
    <property type="molecule type" value="Genomic_DNA"/>
</dbReference>
<accession>A0A0S3RWY6</accession>
<name>A0A0S3RWY6_PHAAN</name>
<evidence type="ECO:0000313" key="1">
    <source>
        <dbReference type="EMBL" id="BAT85080.1"/>
    </source>
</evidence>